<keyword evidence="3" id="KW-1185">Reference proteome</keyword>
<evidence type="ECO:0000313" key="2">
    <source>
        <dbReference type="EMBL" id="GJT10620.1"/>
    </source>
</evidence>
<name>A0ABQ5B6V2_9ASTR</name>
<organism evidence="2 3">
    <name type="scientific">Tanacetum coccineum</name>
    <dbReference type="NCBI Taxonomy" id="301880"/>
    <lineage>
        <taxon>Eukaryota</taxon>
        <taxon>Viridiplantae</taxon>
        <taxon>Streptophyta</taxon>
        <taxon>Embryophyta</taxon>
        <taxon>Tracheophyta</taxon>
        <taxon>Spermatophyta</taxon>
        <taxon>Magnoliopsida</taxon>
        <taxon>eudicotyledons</taxon>
        <taxon>Gunneridae</taxon>
        <taxon>Pentapetalae</taxon>
        <taxon>asterids</taxon>
        <taxon>campanulids</taxon>
        <taxon>Asterales</taxon>
        <taxon>Asteraceae</taxon>
        <taxon>Asteroideae</taxon>
        <taxon>Anthemideae</taxon>
        <taxon>Anthemidinae</taxon>
        <taxon>Tanacetum</taxon>
    </lineage>
</organism>
<dbReference type="EMBL" id="BQNB010013001">
    <property type="protein sequence ID" value="GJT10620.1"/>
    <property type="molecule type" value="Genomic_DNA"/>
</dbReference>
<evidence type="ECO:0000313" key="3">
    <source>
        <dbReference type="Proteomes" id="UP001151760"/>
    </source>
</evidence>
<dbReference type="Pfam" id="PF07727">
    <property type="entry name" value="RVT_2"/>
    <property type="match status" value="2"/>
</dbReference>
<reference evidence="2" key="2">
    <citation type="submission" date="2022-01" db="EMBL/GenBank/DDBJ databases">
        <authorList>
            <person name="Yamashiro T."/>
            <person name="Shiraishi A."/>
            <person name="Satake H."/>
            <person name="Nakayama K."/>
        </authorList>
    </citation>
    <scope>NUCLEOTIDE SEQUENCE</scope>
</reference>
<dbReference type="CDD" id="cd09272">
    <property type="entry name" value="RNase_HI_RT_Ty1"/>
    <property type="match status" value="1"/>
</dbReference>
<dbReference type="PANTHER" id="PTHR11439">
    <property type="entry name" value="GAG-POL-RELATED RETROTRANSPOSON"/>
    <property type="match status" value="1"/>
</dbReference>
<reference evidence="2" key="1">
    <citation type="journal article" date="2022" name="Int. J. Mol. Sci.">
        <title>Draft Genome of Tanacetum Coccineum: Genomic Comparison of Closely Related Tanacetum-Family Plants.</title>
        <authorList>
            <person name="Yamashiro T."/>
            <person name="Shiraishi A."/>
            <person name="Nakayama K."/>
            <person name="Satake H."/>
        </authorList>
    </citation>
    <scope>NUCLEOTIDE SEQUENCE</scope>
</reference>
<feature type="domain" description="Reverse transcriptase Ty1/copia-type" evidence="1">
    <location>
        <begin position="81"/>
        <end position="152"/>
    </location>
</feature>
<sequence length="366" mass="42516">MSKNLKEHGFVSTIQQRTNHKDLQNCLFAYFLSQEEPKKVIHALKDPSWIEAMQEELLQFKLQEVWTLVDLPNGKRAIGTKIEAIRLFLAYASFKDFVVYQMDVKSAFLYGKIEEEVYVCQPPRFEDPDFPDRVYKVEKVLYGLHQAPRAWHKGDILLVQVYVDDIIFGLTKKKLCNAFDKLIHEKFQMSSMGELTFFLGLQVQQKKDGIFIMCACARYQVNPKVSHLYDVKRIFRYLKGQPKLSLWYPKDSPFDLVAYTNSDYAGASLDRKSTTGGCQFLGCRLISWQCKKQTVVANSITEAEYVAASSCCGQVLWIQNQLLDYGYNFMHTKIFIDNNRKAKKSVKLMMEKLFRMELKLMLVTQS</sequence>
<evidence type="ECO:0000259" key="1">
    <source>
        <dbReference type="Pfam" id="PF07727"/>
    </source>
</evidence>
<dbReference type="PANTHER" id="PTHR11439:SF495">
    <property type="entry name" value="REVERSE TRANSCRIPTASE, RNA-DEPENDENT DNA POLYMERASE-RELATED"/>
    <property type="match status" value="1"/>
</dbReference>
<feature type="domain" description="Reverse transcriptase Ty1/copia-type" evidence="1">
    <location>
        <begin position="157"/>
        <end position="213"/>
    </location>
</feature>
<proteinExistence type="predicted"/>
<dbReference type="SUPFAM" id="SSF56672">
    <property type="entry name" value="DNA/RNA polymerases"/>
    <property type="match status" value="1"/>
</dbReference>
<dbReference type="InterPro" id="IPR013103">
    <property type="entry name" value="RVT_2"/>
</dbReference>
<protein>
    <submittedName>
        <fullName evidence="2">Ribonuclease H-like domain-containing protein</fullName>
    </submittedName>
</protein>
<dbReference type="InterPro" id="IPR043502">
    <property type="entry name" value="DNA/RNA_pol_sf"/>
</dbReference>
<accession>A0ABQ5B6V2</accession>
<gene>
    <name evidence="2" type="ORF">Tco_0857662</name>
</gene>
<dbReference type="Proteomes" id="UP001151760">
    <property type="component" value="Unassembled WGS sequence"/>
</dbReference>
<comment type="caution">
    <text evidence="2">The sequence shown here is derived from an EMBL/GenBank/DDBJ whole genome shotgun (WGS) entry which is preliminary data.</text>
</comment>